<reference evidence="2 3" key="1">
    <citation type="journal article" date="2023" name="Elife">
        <title>Identification of key yeast species and microbe-microbe interactions impacting larval growth of Drosophila in the wild.</title>
        <authorList>
            <person name="Mure A."/>
            <person name="Sugiura Y."/>
            <person name="Maeda R."/>
            <person name="Honda K."/>
            <person name="Sakurai N."/>
            <person name="Takahashi Y."/>
            <person name="Watada M."/>
            <person name="Katoh T."/>
            <person name="Gotoh A."/>
            <person name="Gotoh Y."/>
            <person name="Taniguchi I."/>
            <person name="Nakamura K."/>
            <person name="Hayashi T."/>
            <person name="Katayama T."/>
            <person name="Uemura T."/>
            <person name="Hattori Y."/>
        </authorList>
    </citation>
    <scope>NUCLEOTIDE SEQUENCE [LARGE SCALE GENOMIC DNA]</scope>
    <source>
        <strain evidence="2 3">KH-74</strain>
    </source>
</reference>
<sequence>MTQDTATLGLEDLHIGETTATTSSNGTPDQAVGRPVTVDAATGEVLVRLATGKQRVRKGQPPSEYAAQLAQFFGEEGGPARTPVGWMAGSGAFDAALEGDLSAKHSRLVLMGFVHRAYYGRQWEECLEMCGRVRARYAAMESEGSKSRMKREFDELAYIEESCRARGQ</sequence>
<organism evidence="2 3">
    <name type="scientific">Maudiozyma humilis</name>
    <name type="common">Sour dough yeast</name>
    <name type="synonym">Kazachstania humilis</name>
    <dbReference type="NCBI Taxonomy" id="51915"/>
    <lineage>
        <taxon>Eukaryota</taxon>
        <taxon>Fungi</taxon>
        <taxon>Dikarya</taxon>
        <taxon>Ascomycota</taxon>
        <taxon>Saccharomycotina</taxon>
        <taxon>Saccharomycetes</taxon>
        <taxon>Saccharomycetales</taxon>
        <taxon>Saccharomycetaceae</taxon>
        <taxon>Maudiozyma</taxon>
    </lineage>
</organism>
<keyword evidence="3" id="KW-1185">Reference proteome</keyword>
<gene>
    <name evidence="2" type="ORF">DAKH74_041430</name>
</gene>
<dbReference type="EMBL" id="BTGD01000013">
    <property type="protein sequence ID" value="GMM57527.1"/>
    <property type="molecule type" value="Genomic_DNA"/>
</dbReference>
<dbReference type="Proteomes" id="UP001377567">
    <property type="component" value="Unassembled WGS sequence"/>
</dbReference>
<evidence type="ECO:0000313" key="2">
    <source>
        <dbReference type="EMBL" id="GMM57527.1"/>
    </source>
</evidence>
<protein>
    <submittedName>
        <fullName evidence="2">Uncharacterized protein</fullName>
    </submittedName>
</protein>
<name>A0AAV5S1Q8_MAUHU</name>
<evidence type="ECO:0000256" key="1">
    <source>
        <dbReference type="SAM" id="MobiDB-lite"/>
    </source>
</evidence>
<feature type="compositionally biased region" description="Polar residues" evidence="1">
    <location>
        <begin position="18"/>
        <end position="28"/>
    </location>
</feature>
<dbReference type="AlphaFoldDB" id="A0AAV5S1Q8"/>
<evidence type="ECO:0000313" key="3">
    <source>
        <dbReference type="Proteomes" id="UP001377567"/>
    </source>
</evidence>
<accession>A0AAV5S1Q8</accession>
<comment type="caution">
    <text evidence="2">The sequence shown here is derived from an EMBL/GenBank/DDBJ whole genome shotgun (WGS) entry which is preliminary data.</text>
</comment>
<feature type="region of interest" description="Disordered" evidence="1">
    <location>
        <begin position="1"/>
        <end position="33"/>
    </location>
</feature>
<proteinExistence type="predicted"/>